<gene>
    <name evidence="2" type="ORF">LX69_02089</name>
</gene>
<evidence type="ECO:0000256" key="1">
    <source>
        <dbReference type="SAM" id="Phobius"/>
    </source>
</evidence>
<sequence length="103" mass="11754">MTTWVTVIICIFYNLNRSTEKTKHQQNLDTIKKFPGTQTNIKQQSVKKHPIFAVIAILLIIAGFGMIHSTKGIMEIISILFIGMGTFYLLYLLFTSSKNRNES</sequence>
<evidence type="ECO:0000313" key="2">
    <source>
        <dbReference type="EMBL" id="PZX15895.1"/>
    </source>
</evidence>
<evidence type="ECO:0000313" key="3">
    <source>
        <dbReference type="Proteomes" id="UP000249239"/>
    </source>
</evidence>
<keyword evidence="1" id="KW-0472">Membrane</keyword>
<reference evidence="2 3" key="1">
    <citation type="submission" date="2018-06" db="EMBL/GenBank/DDBJ databases">
        <title>Genomic Encyclopedia of Archaeal and Bacterial Type Strains, Phase II (KMG-II): from individual species to whole genera.</title>
        <authorList>
            <person name="Goeker M."/>
        </authorList>
    </citation>
    <scope>NUCLEOTIDE SEQUENCE [LARGE SCALE GENOMIC DNA]</scope>
    <source>
        <strain evidence="2 3">DSM 6779</strain>
    </source>
</reference>
<accession>A0A2W7N645</accession>
<comment type="caution">
    <text evidence="2">The sequence shown here is derived from an EMBL/GenBank/DDBJ whole genome shotgun (WGS) entry which is preliminary data.</text>
</comment>
<proteinExistence type="predicted"/>
<dbReference type="Proteomes" id="UP000249239">
    <property type="component" value="Unassembled WGS sequence"/>
</dbReference>
<name>A0A2W7N645_9BACT</name>
<dbReference type="EMBL" id="QKZK01000015">
    <property type="protein sequence ID" value="PZX15895.1"/>
    <property type="molecule type" value="Genomic_DNA"/>
</dbReference>
<protein>
    <submittedName>
        <fullName evidence="2">Uncharacterized protein</fullName>
    </submittedName>
</protein>
<keyword evidence="3" id="KW-1185">Reference proteome</keyword>
<feature type="transmembrane region" description="Helical" evidence="1">
    <location>
        <begin position="51"/>
        <end position="70"/>
    </location>
</feature>
<dbReference type="AlphaFoldDB" id="A0A2W7N645"/>
<organism evidence="2 3">
    <name type="scientific">Breznakibacter xylanolyticus</name>
    <dbReference type="NCBI Taxonomy" id="990"/>
    <lineage>
        <taxon>Bacteria</taxon>
        <taxon>Pseudomonadati</taxon>
        <taxon>Bacteroidota</taxon>
        <taxon>Bacteroidia</taxon>
        <taxon>Marinilabiliales</taxon>
        <taxon>Marinilabiliaceae</taxon>
        <taxon>Breznakibacter</taxon>
    </lineage>
</organism>
<keyword evidence="1" id="KW-0812">Transmembrane</keyword>
<feature type="transmembrane region" description="Helical" evidence="1">
    <location>
        <begin position="76"/>
        <end position="94"/>
    </location>
</feature>
<keyword evidence="1" id="KW-1133">Transmembrane helix</keyword>